<dbReference type="EMBL" id="PNIK01000081">
    <property type="protein sequence ID" value="PMP66274.1"/>
    <property type="molecule type" value="Genomic_DNA"/>
</dbReference>
<keyword evidence="2" id="KW-0560">Oxidoreductase</keyword>
<name>A0A2N7PMI1_9BACT</name>
<dbReference type="InterPro" id="IPR036188">
    <property type="entry name" value="FAD/NAD-bd_sf"/>
</dbReference>
<dbReference type="PRINTS" id="PR00368">
    <property type="entry name" value="FADPNR"/>
</dbReference>
<organism evidence="3 5">
    <name type="scientific">Thermodesulfobacterium geofontis</name>
    <dbReference type="NCBI Taxonomy" id="1295609"/>
    <lineage>
        <taxon>Bacteria</taxon>
        <taxon>Pseudomonadati</taxon>
        <taxon>Thermodesulfobacteriota</taxon>
        <taxon>Thermodesulfobacteria</taxon>
        <taxon>Thermodesulfobacteriales</taxon>
        <taxon>Thermodesulfobacteriaceae</taxon>
        <taxon>Thermodesulfobacterium</taxon>
    </lineage>
</organism>
<dbReference type="EMBL" id="PNJD01000161">
    <property type="protein sequence ID" value="PMP97588.1"/>
    <property type="molecule type" value="Genomic_DNA"/>
</dbReference>
<evidence type="ECO:0000313" key="4">
    <source>
        <dbReference type="EMBL" id="PMP97588.1"/>
    </source>
</evidence>
<protein>
    <submittedName>
        <fullName evidence="3">Oxidoreductase</fullName>
    </submittedName>
</protein>
<dbReference type="SUPFAM" id="SSF51905">
    <property type="entry name" value="FAD/NAD(P)-binding domain"/>
    <property type="match status" value="1"/>
</dbReference>
<keyword evidence="1" id="KW-0285">Flavoprotein</keyword>
<dbReference type="PRINTS" id="PR00469">
    <property type="entry name" value="PNDRDTASEII"/>
</dbReference>
<dbReference type="PANTHER" id="PTHR48105">
    <property type="entry name" value="THIOREDOXIN REDUCTASE 1-RELATED-RELATED"/>
    <property type="match status" value="1"/>
</dbReference>
<dbReference type="Proteomes" id="UP000235619">
    <property type="component" value="Unassembled WGS sequence"/>
</dbReference>
<gene>
    <name evidence="4" type="ORF">C0169_02620</name>
    <name evidence="3" type="ORF">C0190_05800</name>
</gene>
<evidence type="ECO:0000256" key="1">
    <source>
        <dbReference type="ARBA" id="ARBA00022630"/>
    </source>
</evidence>
<sequence>MEKVKIVIVGAGPAGIATAIEAKANKIEPVVVLEKAEHICNTIVKFYKPGKRVDANYREKDIRSIGICSFETETKEEFLQRIENWIKEWDLDIRLNSEVTEIKKKNESYEIFVKDRPEYLSEFVVIAIGIFGKPNKPSYLIPKELEGKVFFEPPLEIPEGKKILVVGGGNTAAEVTYYLCDKNEVYLSYRRPQFFRINEVNLKNLEEKEKQGKLKLLMATDIEKIEPFNGKIKVYFKGGKEDIYDLIYYCLGGTTPESFLRRIGIEFDEKGKPLIDEYFETNLPKVFLAGDIAFKQGSIMKAFNSAHIIIKRIKEKYLST</sequence>
<dbReference type="Pfam" id="PF13738">
    <property type="entry name" value="Pyr_redox_3"/>
    <property type="match status" value="1"/>
</dbReference>
<reference evidence="5 6" key="1">
    <citation type="submission" date="2018-01" db="EMBL/GenBank/DDBJ databases">
        <title>Metagenomic assembled genomes from two thermal pools in the Uzon Caldera, Kamchatka, Russia.</title>
        <authorList>
            <person name="Wilkins L."/>
            <person name="Ettinger C."/>
        </authorList>
    </citation>
    <scope>NUCLEOTIDE SEQUENCE [LARGE SCALE GENOMIC DNA]</scope>
    <source>
        <strain evidence="4">ARK-04</strain>
        <strain evidence="3">ZAV-08</strain>
    </source>
</reference>
<dbReference type="GO" id="GO:0016491">
    <property type="term" value="F:oxidoreductase activity"/>
    <property type="evidence" value="ECO:0007669"/>
    <property type="project" value="UniProtKB-KW"/>
</dbReference>
<comment type="caution">
    <text evidence="3">The sequence shown here is derived from an EMBL/GenBank/DDBJ whole genome shotgun (WGS) entry which is preliminary data.</text>
</comment>
<accession>A0A2N7PMI1</accession>
<dbReference type="AlphaFoldDB" id="A0A2N7PMI1"/>
<evidence type="ECO:0000313" key="3">
    <source>
        <dbReference type="EMBL" id="PMP66274.1"/>
    </source>
</evidence>
<proteinExistence type="predicted"/>
<dbReference type="Gene3D" id="3.50.50.60">
    <property type="entry name" value="FAD/NAD(P)-binding domain"/>
    <property type="match status" value="3"/>
</dbReference>
<dbReference type="Proteomes" id="UP000235460">
    <property type="component" value="Unassembled WGS sequence"/>
</dbReference>
<evidence type="ECO:0000256" key="2">
    <source>
        <dbReference type="ARBA" id="ARBA00023002"/>
    </source>
</evidence>
<dbReference type="InterPro" id="IPR050097">
    <property type="entry name" value="Ferredoxin-NADP_redctase_2"/>
</dbReference>
<evidence type="ECO:0000313" key="5">
    <source>
        <dbReference type="Proteomes" id="UP000235460"/>
    </source>
</evidence>
<evidence type="ECO:0000313" key="6">
    <source>
        <dbReference type="Proteomes" id="UP000235619"/>
    </source>
</evidence>